<evidence type="ECO:0000313" key="4">
    <source>
        <dbReference type="Proteomes" id="UP000028045"/>
    </source>
</evidence>
<keyword evidence="4" id="KW-1185">Reference proteome</keyword>
<feature type="region of interest" description="Disordered" evidence="1">
    <location>
        <begin position="121"/>
        <end position="159"/>
    </location>
</feature>
<evidence type="ECO:0008006" key="5">
    <source>
        <dbReference type="Google" id="ProtNLM"/>
    </source>
</evidence>
<sequence>MLDIPWLVNRENVNGNMAFNRRHSSEAVHNYYYNYQEPKAPWYQRKRYFYSAILLLAAIVIGAAVTLGVVLSQPRGDEVAAGELGSSSGVLTGTSTPVSDGDAATFTVGVEIISTLVTSVEPSTTAETTSSSSEQPAVSISVPTASSTSVSPPQPISTGSSLAASYVTTGLAEANRRLIVWQDEDDQLVVHEDADGRSLYRISDKLPSLRDTVRRNTPLSLVEDDIGNAHLFYLDIDGQIRHLVQPAAAYWRQYDMLIKDDLITPHEMSPLSATFHETKGQDSMLVLAYLSTDRQLRLVLSQNPQDEDSWRVHETQGLVVAETDPVGLAMVSGWHDTTGDAVTEDRSLFIAVQGEDEVLPFECNNVRIERFGCLWMNETFAGKSPN</sequence>
<accession>A0A084B8E8</accession>
<protein>
    <recommendedName>
        <fullName evidence="5">Fucose-specific lectin</fullName>
    </recommendedName>
</protein>
<keyword evidence="2" id="KW-1133">Transmembrane helix</keyword>
<dbReference type="SUPFAM" id="SSF89372">
    <property type="entry name" value="Fucose-specific lectin"/>
    <property type="match status" value="1"/>
</dbReference>
<gene>
    <name evidence="3" type="ORF">S7711_10673</name>
</gene>
<organism evidence="3 4">
    <name type="scientific">Stachybotrys chartarum (strain CBS 109288 / IBT 7711)</name>
    <name type="common">Toxic black mold</name>
    <name type="synonym">Stilbospora chartarum</name>
    <dbReference type="NCBI Taxonomy" id="1280523"/>
    <lineage>
        <taxon>Eukaryota</taxon>
        <taxon>Fungi</taxon>
        <taxon>Dikarya</taxon>
        <taxon>Ascomycota</taxon>
        <taxon>Pezizomycotina</taxon>
        <taxon>Sordariomycetes</taxon>
        <taxon>Hypocreomycetidae</taxon>
        <taxon>Hypocreales</taxon>
        <taxon>Stachybotryaceae</taxon>
        <taxon>Stachybotrys</taxon>
    </lineage>
</organism>
<dbReference type="Proteomes" id="UP000028045">
    <property type="component" value="Unassembled WGS sequence"/>
</dbReference>
<reference evidence="3 4" key="1">
    <citation type="journal article" date="2014" name="BMC Genomics">
        <title>Comparative genome sequencing reveals chemotype-specific gene clusters in the toxigenic black mold Stachybotrys.</title>
        <authorList>
            <person name="Semeiks J."/>
            <person name="Borek D."/>
            <person name="Otwinowski Z."/>
            <person name="Grishin N.V."/>
        </authorList>
    </citation>
    <scope>NUCLEOTIDE SEQUENCE [LARGE SCALE GENOMIC DNA]</scope>
    <source>
        <strain evidence="4">CBS 109288 / IBT 7711</strain>
    </source>
</reference>
<name>A0A084B8E8_STACB</name>
<dbReference type="OrthoDB" id="4896939at2759"/>
<keyword evidence="2" id="KW-0812">Transmembrane</keyword>
<evidence type="ECO:0000313" key="3">
    <source>
        <dbReference type="EMBL" id="KEY73827.1"/>
    </source>
</evidence>
<keyword evidence="2" id="KW-0472">Membrane</keyword>
<feature type="transmembrane region" description="Helical" evidence="2">
    <location>
        <begin position="48"/>
        <end position="71"/>
    </location>
</feature>
<dbReference type="EMBL" id="KL647752">
    <property type="protein sequence ID" value="KEY73827.1"/>
    <property type="molecule type" value="Genomic_DNA"/>
</dbReference>
<evidence type="ECO:0000256" key="2">
    <source>
        <dbReference type="SAM" id="Phobius"/>
    </source>
</evidence>
<proteinExistence type="predicted"/>
<dbReference type="HOGENOM" id="CLU_716053_0_0_1"/>
<feature type="compositionally biased region" description="Low complexity" evidence="1">
    <location>
        <begin position="121"/>
        <end position="151"/>
    </location>
</feature>
<dbReference type="AlphaFoldDB" id="A0A084B8E8"/>
<dbReference type="Gene3D" id="2.120.10.70">
    <property type="entry name" value="Fucose-specific lectin"/>
    <property type="match status" value="1"/>
</dbReference>
<evidence type="ECO:0000256" key="1">
    <source>
        <dbReference type="SAM" id="MobiDB-lite"/>
    </source>
</evidence>